<dbReference type="AlphaFoldDB" id="A0A8T0V2C0"/>
<sequence length="64" mass="7123">MKSTYLPNDPKFPLPTLSCKIIHKADENGHLLKMLGMPATRSLLLDSVAPINVNTLRCKLLVSY</sequence>
<evidence type="ECO:0000313" key="1">
    <source>
        <dbReference type="EMBL" id="KAG2628567.1"/>
    </source>
</evidence>
<keyword evidence="2" id="KW-1185">Reference proteome</keyword>
<organism evidence="1 2">
    <name type="scientific">Panicum virgatum</name>
    <name type="common">Blackwell switchgrass</name>
    <dbReference type="NCBI Taxonomy" id="38727"/>
    <lineage>
        <taxon>Eukaryota</taxon>
        <taxon>Viridiplantae</taxon>
        <taxon>Streptophyta</taxon>
        <taxon>Embryophyta</taxon>
        <taxon>Tracheophyta</taxon>
        <taxon>Spermatophyta</taxon>
        <taxon>Magnoliopsida</taxon>
        <taxon>Liliopsida</taxon>
        <taxon>Poales</taxon>
        <taxon>Poaceae</taxon>
        <taxon>PACMAD clade</taxon>
        <taxon>Panicoideae</taxon>
        <taxon>Panicodae</taxon>
        <taxon>Paniceae</taxon>
        <taxon>Panicinae</taxon>
        <taxon>Panicum</taxon>
        <taxon>Panicum sect. Hiantes</taxon>
    </lineage>
</organism>
<dbReference type="Proteomes" id="UP000823388">
    <property type="component" value="Chromosome 3K"/>
</dbReference>
<gene>
    <name evidence="1" type="ORF">PVAP13_3KG248400</name>
</gene>
<proteinExistence type="predicted"/>
<evidence type="ECO:0000313" key="2">
    <source>
        <dbReference type="Proteomes" id="UP000823388"/>
    </source>
</evidence>
<comment type="caution">
    <text evidence="1">The sequence shown here is derived from an EMBL/GenBank/DDBJ whole genome shotgun (WGS) entry which is preliminary data.</text>
</comment>
<dbReference type="EMBL" id="CM029041">
    <property type="protein sequence ID" value="KAG2628567.1"/>
    <property type="molecule type" value="Genomic_DNA"/>
</dbReference>
<reference evidence="1" key="1">
    <citation type="submission" date="2020-05" db="EMBL/GenBank/DDBJ databases">
        <title>WGS assembly of Panicum virgatum.</title>
        <authorList>
            <person name="Lovell J.T."/>
            <person name="Jenkins J."/>
            <person name="Shu S."/>
            <person name="Juenger T.E."/>
            <person name="Schmutz J."/>
        </authorList>
    </citation>
    <scope>NUCLEOTIDE SEQUENCE</scope>
    <source>
        <strain evidence="1">AP13</strain>
    </source>
</reference>
<protein>
    <submittedName>
        <fullName evidence="1">Uncharacterized protein</fullName>
    </submittedName>
</protein>
<name>A0A8T0V2C0_PANVG</name>
<accession>A0A8T0V2C0</accession>